<evidence type="ECO:0000256" key="3">
    <source>
        <dbReference type="ARBA" id="ARBA00022490"/>
    </source>
</evidence>
<evidence type="ECO:0000313" key="5">
    <source>
        <dbReference type="EMBL" id="GLS16452.1"/>
    </source>
</evidence>
<dbReference type="PANTHER" id="PTHR15913">
    <property type="entry name" value="ACID CLUSTER PROTEIN 33"/>
    <property type="match status" value="1"/>
</dbReference>
<sequence>MRELIDRLEARHTWCSLDSGGFVWRWIDTKADGPPVVLLPGSVGDGAMYVRTLLSLGERLRLIAVTYPEQSDAEGLSQGLKAVFDHLGLPCSIVVGSSFAAYWAQHFARLYPDHVRKLVIGNGFTDASDLAANPLFDPEWVRQTPPAVLHATWLERVRSSPVSPLQQLQKQMLEERQSPDNLHARFAGVTQATACPALPLPDAAVVVLDCEDDPLIPPAARDRLRQRYPGARHVRLPTGGHYPHLLNPERYESLLLDLAFE</sequence>
<evidence type="ECO:0000256" key="2">
    <source>
        <dbReference type="ARBA" id="ARBA00020148"/>
    </source>
</evidence>
<dbReference type="PANTHER" id="PTHR15913:SF0">
    <property type="entry name" value="MASPARDIN"/>
    <property type="match status" value="1"/>
</dbReference>
<accession>A0ABQ6CDY2</accession>
<dbReference type="Proteomes" id="UP001156903">
    <property type="component" value="Unassembled WGS sequence"/>
</dbReference>
<dbReference type="InterPro" id="IPR026151">
    <property type="entry name" value="Maspardin"/>
</dbReference>
<feature type="domain" description="AB hydrolase-1" evidence="4">
    <location>
        <begin position="36"/>
        <end position="251"/>
    </location>
</feature>
<gene>
    <name evidence="5" type="ORF">GCM10007935_38920</name>
</gene>
<keyword evidence="3" id="KW-0963">Cytoplasm</keyword>
<protein>
    <recommendedName>
        <fullName evidence="2">Maspardin</fullName>
    </recommendedName>
</protein>
<dbReference type="Gene3D" id="3.40.50.1820">
    <property type="entry name" value="alpha/beta hydrolase"/>
    <property type="match status" value="1"/>
</dbReference>
<name>A0ABQ6CDY2_9BURK</name>
<evidence type="ECO:0000259" key="4">
    <source>
        <dbReference type="Pfam" id="PF12697"/>
    </source>
</evidence>
<dbReference type="Pfam" id="PF12697">
    <property type="entry name" value="Abhydrolase_6"/>
    <property type="match status" value="1"/>
</dbReference>
<dbReference type="EMBL" id="BSPB01000058">
    <property type="protein sequence ID" value="GLS16452.1"/>
    <property type="molecule type" value="Genomic_DNA"/>
</dbReference>
<evidence type="ECO:0000256" key="1">
    <source>
        <dbReference type="ARBA" id="ARBA00004496"/>
    </source>
</evidence>
<dbReference type="RefSeq" id="WP_284309201.1">
    <property type="nucleotide sequence ID" value="NZ_BSPB01000058.1"/>
</dbReference>
<keyword evidence="6" id="KW-1185">Reference proteome</keyword>
<comment type="caution">
    <text evidence="5">The sequence shown here is derived from an EMBL/GenBank/DDBJ whole genome shotgun (WGS) entry which is preliminary data.</text>
</comment>
<dbReference type="InterPro" id="IPR029058">
    <property type="entry name" value="AB_hydrolase_fold"/>
</dbReference>
<evidence type="ECO:0000313" key="6">
    <source>
        <dbReference type="Proteomes" id="UP001156903"/>
    </source>
</evidence>
<organism evidence="5 6">
    <name type="scientific">Hydrogenophaga electricum</name>
    <dbReference type="NCBI Taxonomy" id="1230953"/>
    <lineage>
        <taxon>Bacteria</taxon>
        <taxon>Pseudomonadati</taxon>
        <taxon>Pseudomonadota</taxon>
        <taxon>Betaproteobacteria</taxon>
        <taxon>Burkholderiales</taxon>
        <taxon>Comamonadaceae</taxon>
        <taxon>Hydrogenophaga</taxon>
    </lineage>
</organism>
<reference evidence="6" key="1">
    <citation type="journal article" date="2019" name="Int. J. Syst. Evol. Microbiol.">
        <title>The Global Catalogue of Microorganisms (GCM) 10K type strain sequencing project: providing services to taxonomists for standard genome sequencing and annotation.</title>
        <authorList>
            <consortium name="The Broad Institute Genomics Platform"/>
            <consortium name="The Broad Institute Genome Sequencing Center for Infectious Disease"/>
            <person name="Wu L."/>
            <person name="Ma J."/>
        </authorList>
    </citation>
    <scope>NUCLEOTIDE SEQUENCE [LARGE SCALE GENOMIC DNA]</scope>
    <source>
        <strain evidence="6">NBRC 109341</strain>
    </source>
</reference>
<dbReference type="InterPro" id="IPR000073">
    <property type="entry name" value="AB_hydrolase_1"/>
</dbReference>
<proteinExistence type="predicted"/>
<dbReference type="SUPFAM" id="SSF53474">
    <property type="entry name" value="alpha/beta-Hydrolases"/>
    <property type="match status" value="1"/>
</dbReference>
<comment type="subcellular location">
    <subcellularLocation>
        <location evidence="1">Cytoplasm</location>
    </subcellularLocation>
</comment>